<dbReference type="InterPro" id="IPR013083">
    <property type="entry name" value="Znf_RING/FYVE/PHD"/>
</dbReference>
<dbReference type="CDD" id="cd16448">
    <property type="entry name" value="RING-H2"/>
    <property type="match status" value="1"/>
</dbReference>
<dbReference type="PROSITE" id="PS50089">
    <property type="entry name" value="ZF_RING_2"/>
    <property type="match status" value="1"/>
</dbReference>
<dbReference type="Proteomes" id="UP001180020">
    <property type="component" value="Unassembled WGS sequence"/>
</dbReference>
<gene>
    <name evidence="4" type="ORF">QJS10_CPB15g00783</name>
</gene>
<proteinExistence type="predicted"/>
<dbReference type="EMBL" id="JAUJYO010000015">
    <property type="protein sequence ID" value="KAK1297308.1"/>
    <property type="molecule type" value="Genomic_DNA"/>
</dbReference>
<accession>A0AAV9DB19</accession>
<dbReference type="PANTHER" id="PTHR47344:SF1">
    <property type="entry name" value="RING ZINC FINGER PROTEIN-RELATED"/>
    <property type="match status" value="1"/>
</dbReference>
<keyword evidence="1" id="KW-0863">Zinc-finger</keyword>
<feature type="domain" description="RING-type" evidence="3">
    <location>
        <begin position="13"/>
        <end position="61"/>
    </location>
</feature>
<feature type="coiled-coil region" evidence="2">
    <location>
        <begin position="286"/>
        <end position="327"/>
    </location>
</feature>
<name>A0AAV9DB19_ACOCL</name>
<keyword evidence="1" id="KW-0479">Metal-binding</keyword>
<dbReference type="PANTHER" id="PTHR47344">
    <property type="entry name" value="RING ZINC FINGER PROTEIN-RELATED"/>
    <property type="match status" value="1"/>
</dbReference>
<dbReference type="AlphaFoldDB" id="A0AAV9DB19"/>
<sequence>MSGDSTKAAKPICSICYEDLKPFLEDLQSISLCGHVFHEICLQQWIEYCPAGKKPTCPVCKQSCSRHNVTRLYFQSIGDSTQSLHPHNTSSSGADVEALEDEVRRLEGKLSAISSAFERQKEHVTQLNDEVLVWKERSKKEEALKEAFRKEKTNVLQLLQAKNEELCQKLAECSGLKERSLALAKELAALKLVSDLNLNEEEMSKLAFVGSGGSTEHAVDVLKKSLALRNKVSDLNLNEEEMSKLAFVGSGGSTEHAVDVLKKSLALRNKSYKELMAQCNLMGRGEARSLQKLEKAEAKIKKLKTRLQELERTLEEKDNEVLRSLKKSKSANLSANKQSSDPPSVIKCSLDDQTMNVNEAPMALKKIRLLNNHPSCSKLNMDAPEIIKNFSSEACRETNNIIDVDLESDSWCFIKEDAPECYEEMAVRKYKKIDPDESTSSYAKDSGSKTGNTADLHIDLDKMEEESVSHTLLTTLGAEALPYHDIAEYPHQFSIKREHQNLGSNPCISGSEEATKYIGKWCKRAQIKTYSSPTMQGSSATGELISIGADGRGGRIKVLRSHNQLMDDKVHSSIWPKRLKNGAKQGGQTKGCLQIEHFFTKGGGQF</sequence>
<keyword evidence="5" id="KW-1185">Reference proteome</keyword>
<keyword evidence="2" id="KW-0175">Coiled coil</keyword>
<evidence type="ECO:0000313" key="4">
    <source>
        <dbReference type="EMBL" id="KAK1297308.1"/>
    </source>
</evidence>
<evidence type="ECO:0000256" key="2">
    <source>
        <dbReference type="SAM" id="Coils"/>
    </source>
</evidence>
<reference evidence="4" key="2">
    <citation type="submission" date="2023-06" db="EMBL/GenBank/DDBJ databases">
        <authorList>
            <person name="Ma L."/>
            <person name="Liu K.-W."/>
            <person name="Li Z."/>
            <person name="Hsiao Y.-Y."/>
            <person name="Qi Y."/>
            <person name="Fu T."/>
            <person name="Tang G."/>
            <person name="Zhang D."/>
            <person name="Sun W.-H."/>
            <person name="Liu D.-K."/>
            <person name="Li Y."/>
            <person name="Chen G.-Z."/>
            <person name="Liu X.-D."/>
            <person name="Liao X.-Y."/>
            <person name="Jiang Y.-T."/>
            <person name="Yu X."/>
            <person name="Hao Y."/>
            <person name="Huang J."/>
            <person name="Zhao X.-W."/>
            <person name="Ke S."/>
            <person name="Chen Y.-Y."/>
            <person name="Wu W.-L."/>
            <person name="Hsu J.-L."/>
            <person name="Lin Y.-F."/>
            <person name="Huang M.-D."/>
            <person name="Li C.-Y."/>
            <person name="Huang L."/>
            <person name="Wang Z.-W."/>
            <person name="Zhao X."/>
            <person name="Zhong W.-Y."/>
            <person name="Peng D.-H."/>
            <person name="Ahmad S."/>
            <person name="Lan S."/>
            <person name="Zhang J.-S."/>
            <person name="Tsai W.-C."/>
            <person name="Van De Peer Y."/>
            <person name="Liu Z.-J."/>
        </authorList>
    </citation>
    <scope>NUCLEOTIDE SEQUENCE</scope>
    <source>
        <strain evidence="4">CP</strain>
        <tissue evidence="4">Leaves</tissue>
    </source>
</reference>
<organism evidence="4 5">
    <name type="scientific">Acorus calamus</name>
    <name type="common">Sweet flag</name>
    <dbReference type="NCBI Taxonomy" id="4465"/>
    <lineage>
        <taxon>Eukaryota</taxon>
        <taxon>Viridiplantae</taxon>
        <taxon>Streptophyta</taxon>
        <taxon>Embryophyta</taxon>
        <taxon>Tracheophyta</taxon>
        <taxon>Spermatophyta</taxon>
        <taxon>Magnoliopsida</taxon>
        <taxon>Liliopsida</taxon>
        <taxon>Acoraceae</taxon>
        <taxon>Acorus</taxon>
    </lineage>
</organism>
<reference evidence="4" key="1">
    <citation type="journal article" date="2023" name="Nat. Commun.">
        <title>Diploid and tetraploid genomes of Acorus and the evolution of monocots.</title>
        <authorList>
            <person name="Ma L."/>
            <person name="Liu K.W."/>
            <person name="Li Z."/>
            <person name="Hsiao Y.Y."/>
            <person name="Qi Y."/>
            <person name="Fu T."/>
            <person name="Tang G.D."/>
            <person name="Zhang D."/>
            <person name="Sun W.H."/>
            <person name="Liu D.K."/>
            <person name="Li Y."/>
            <person name="Chen G.Z."/>
            <person name="Liu X.D."/>
            <person name="Liao X.Y."/>
            <person name="Jiang Y.T."/>
            <person name="Yu X."/>
            <person name="Hao Y."/>
            <person name="Huang J."/>
            <person name="Zhao X.W."/>
            <person name="Ke S."/>
            <person name="Chen Y.Y."/>
            <person name="Wu W.L."/>
            <person name="Hsu J.L."/>
            <person name="Lin Y.F."/>
            <person name="Huang M.D."/>
            <person name="Li C.Y."/>
            <person name="Huang L."/>
            <person name="Wang Z.W."/>
            <person name="Zhao X."/>
            <person name="Zhong W.Y."/>
            <person name="Peng D.H."/>
            <person name="Ahmad S."/>
            <person name="Lan S."/>
            <person name="Zhang J.S."/>
            <person name="Tsai W.C."/>
            <person name="Van de Peer Y."/>
            <person name="Liu Z.J."/>
        </authorList>
    </citation>
    <scope>NUCLEOTIDE SEQUENCE</scope>
    <source>
        <strain evidence="4">CP</strain>
    </source>
</reference>
<protein>
    <recommendedName>
        <fullName evidence="3">RING-type domain-containing protein</fullName>
    </recommendedName>
</protein>
<dbReference type="Gene3D" id="3.30.40.10">
    <property type="entry name" value="Zinc/RING finger domain, C3HC4 (zinc finger)"/>
    <property type="match status" value="1"/>
</dbReference>
<keyword evidence="1" id="KW-0862">Zinc</keyword>
<dbReference type="GO" id="GO:0008270">
    <property type="term" value="F:zinc ion binding"/>
    <property type="evidence" value="ECO:0007669"/>
    <property type="project" value="UniProtKB-KW"/>
</dbReference>
<dbReference type="Pfam" id="PF13639">
    <property type="entry name" value="zf-RING_2"/>
    <property type="match status" value="1"/>
</dbReference>
<dbReference type="SUPFAM" id="SSF57850">
    <property type="entry name" value="RING/U-box"/>
    <property type="match status" value="1"/>
</dbReference>
<evidence type="ECO:0000259" key="3">
    <source>
        <dbReference type="PROSITE" id="PS50089"/>
    </source>
</evidence>
<evidence type="ECO:0000256" key="1">
    <source>
        <dbReference type="PROSITE-ProRule" id="PRU00175"/>
    </source>
</evidence>
<dbReference type="InterPro" id="IPR001841">
    <property type="entry name" value="Znf_RING"/>
</dbReference>
<evidence type="ECO:0000313" key="5">
    <source>
        <dbReference type="Proteomes" id="UP001180020"/>
    </source>
</evidence>
<dbReference type="SMART" id="SM00184">
    <property type="entry name" value="RING"/>
    <property type="match status" value="1"/>
</dbReference>
<comment type="caution">
    <text evidence="4">The sequence shown here is derived from an EMBL/GenBank/DDBJ whole genome shotgun (WGS) entry which is preliminary data.</text>
</comment>